<feature type="region of interest" description="Disordered" evidence="1">
    <location>
        <begin position="81"/>
        <end position="137"/>
    </location>
</feature>
<dbReference type="InterPro" id="IPR025614">
    <property type="entry name" value="Cell_morpho_N"/>
</dbReference>
<dbReference type="InterPro" id="IPR039867">
    <property type="entry name" value="Furry/Tao3/Mor2"/>
</dbReference>
<name>A0A3N4HNN9_ASCIM</name>
<feature type="domain" description="Cell morphogenesis protein C-terminal" evidence="3">
    <location>
        <begin position="1903"/>
        <end position="2160"/>
    </location>
</feature>
<evidence type="ECO:0000313" key="6">
    <source>
        <dbReference type="Proteomes" id="UP000275078"/>
    </source>
</evidence>
<dbReference type="Proteomes" id="UP000275078">
    <property type="component" value="Unassembled WGS sequence"/>
</dbReference>
<feature type="region of interest" description="Disordered" evidence="1">
    <location>
        <begin position="2413"/>
        <end position="2450"/>
    </location>
</feature>
<dbReference type="Pfam" id="PF14222">
    <property type="entry name" value="MOR2-PAG1_N"/>
    <property type="match status" value="1"/>
</dbReference>
<feature type="region of interest" description="Disordered" evidence="1">
    <location>
        <begin position="229"/>
        <end position="252"/>
    </location>
</feature>
<keyword evidence="6" id="KW-1185">Reference proteome</keyword>
<proteinExistence type="predicted"/>
<feature type="compositionally biased region" description="Basic and acidic residues" evidence="1">
    <location>
        <begin position="9"/>
        <end position="19"/>
    </location>
</feature>
<feature type="compositionally biased region" description="Low complexity" evidence="1">
    <location>
        <begin position="81"/>
        <end position="91"/>
    </location>
</feature>
<feature type="compositionally biased region" description="Low complexity" evidence="1">
    <location>
        <begin position="113"/>
        <end position="123"/>
    </location>
</feature>
<feature type="region of interest" description="Disordered" evidence="1">
    <location>
        <begin position="858"/>
        <end position="880"/>
    </location>
</feature>
<dbReference type="InterPro" id="IPR025481">
    <property type="entry name" value="Cell_Morphogen_C"/>
</dbReference>
<dbReference type="OrthoDB" id="6287725at2759"/>
<feature type="region of interest" description="Disordered" evidence="1">
    <location>
        <begin position="2311"/>
        <end position="2344"/>
    </location>
</feature>
<protein>
    <recommendedName>
        <fullName evidence="7">Cell morphogenesis protein</fullName>
    </recommendedName>
</protein>
<evidence type="ECO:0008006" key="7">
    <source>
        <dbReference type="Google" id="ProtNLM"/>
    </source>
</evidence>
<gene>
    <name evidence="5" type="ORF">BJ508DRAFT_19274</name>
</gene>
<evidence type="ECO:0000259" key="3">
    <source>
        <dbReference type="Pfam" id="PF14225"/>
    </source>
</evidence>
<reference evidence="5 6" key="1">
    <citation type="journal article" date="2018" name="Nat. Ecol. Evol.">
        <title>Pezizomycetes genomes reveal the molecular basis of ectomycorrhizal truffle lifestyle.</title>
        <authorList>
            <person name="Murat C."/>
            <person name="Payen T."/>
            <person name="Noel B."/>
            <person name="Kuo A."/>
            <person name="Morin E."/>
            <person name="Chen J."/>
            <person name="Kohler A."/>
            <person name="Krizsan K."/>
            <person name="Balestrini R."/>
            <person name="Da Silva C."/>
            <person name="Montanini B."/>
            <person name="Hainaut M."/>
            <person name="Levati E."/>
            <person name="Barry K.W."/>
            <person name="Belfiori B."/>
            <person name="Cichocki N."/>
            <person name="Clum A."/>
            <person name="Dockter R.B."/>
            <person name="Fauchery L."/>
            <person name="Guy J."/>
            <person name="Iotti M."/>
            <person name="Le Tacon F."/>
            <person name="Lindquist E.A."/>
            <person name="Lipzen A."/>
            <person name="Malagnac F."/>
            <person name="Mello A."/>
            <person name="Molinier V."/>
            <person name="Miyauchi S."/>
            <person name="Poulain J."/>
            <person name="Riccioni C."/>
            <person name="Rubini A."/>
            <person name="Sitrit Y."/>
            <person name="Splivallo R."/>
            <person name="Traeger S."/>
            <person name="Wang M."/>
            <person name="Zifcakova L."/>
            <person name="Wipf D."/>
            <person name="Zambonelli A."/>
            <person name="Paolocci F."/>
            <person name="Nowrousian M."/>
            <person name="Ottonello S."/>
            <person name="Baldrian P."/>
            <person name="Spatafora J.W."/>
            <person name="Henrissat B."/>
            <person name="Nagy L.G."/>
            <person name="Aury J.M."/>
            <person name="Wincker P."/>
            <person name="Grigoriev I.V."/>
            <person name="Bonfante P."/>
            <person name="Martin F.M."/>
        </authorList>
    </citation>
    <scope>NUCLEOTIDE SEQUENCE [LARGE SCALE GENOMIC DNA]</scope>
    <source>
        <strain evidence="5 6">RN42</strain>
    </source>
</reference>
<organism evidence="5 6">
    <name type="scientific">Ascobolus immersus RN42</name>
    <dbReference type="NCBI Taxonomy" id="1160509"/>
    <lineage>
        <taxon>Eukaryota</taxon>
        <taxon>Fungi</taxon>
        <taxon>Dikarya</taxon>
        <taxon>Ascomycota</taxon>
        <taxon>Pezizomycotina</taxon>
        <taxon>Pezizomycetes</taxon>
        <taxon>Pezizales</taxon>
        <taxon>Ascobolaceae</taxon>
        <taxon>Ascobolus</taxon>
    </lineage>
</organism>
<feature type="compositionally biased region" description="Basic and acidic residues" evidence="1">
    <location>
        <begin position="2421"/>
        <end position="2437"/>
    </location>
</feature>
<feature type="domain" description="Cell morphogenesis central region" evidence="4">
    <location>
        <begin position="1106"/>
        <end position="1373"/>
    </location>
</feature>
<dbReference type="Pfam" id="PF14225">
    <property type="entry name" value="MOR2-PAG1_C"/>
    <property type="match status" value="1"/>
</dbReference>
<evidence type="ECO:0000259" key="2">
    <source>
        <dbReference type="Pfam" id="PF14222"/>
    </source>
</evidence>
<evidence type="ECO:0000313" key="5">
    <source>
        <dbReference type="EMBL" id="RPA75445.1"/>
    </source>
</evidence>
<evidence type="ECO:0000259" key="4">
    <source>
        <dbReference type="Pfam" id="PF14228"/>
    </source>
</evidence>
<evidence type="ECO:0000256" key="1">
    <source>
        <dbReference type="SAM" id="MobiDB-lite"/>
    </source>
</evidence>
<dbReference type="GO" id="GO:0005938">
    <property type="term" value="C:cell cortex"/>
    <property type="evidence" value="ECO:0007669"/>
    <property type="project" value="TreeGrafter"/>
</dbReference>
<feature type="domain" description="Cell morphogenesis protein N-terminal" evidence="2">
    <location>
        <begin position="274"/>
        <end position="847"/>
    </location>
</feature>
<feature type="domain" description="Cell morphogenesis central region" evidence="4">
    <location>
        <begin position="1380"/>
        <end position="1615"/>
    </location>
</feature>
<dbReference type="InterPro" id="IPR016024">
    <property type="entry name" value="ARM-type_fold"/>
</dbReference>
<dbReference type="InterPro" id="IPR029473">
    <property type="entry name" value="MOR2-PAG1_mid"/>
</dbReference>
<dbReference type="PANTHER" id="PTHR12295:SF30">
    <property type="entry name" value="PROTEIN FURRY"/>
    <property type="match status" value="1"/>
</dbReference>
<dbReference type="EMBL" id="ML119763">
    <property type="protein sequence ID" value="RPA75445.1"/>
    <property type="molecule type" value="Genomic_DNA"/>
</dbReference>
<feature type="domain" description="Cell morphogenesis central region" evidence="4">
    <location>
        <begin position="1685"/>
        <end position="1867"/>
    </location>
</feature>
<dbReference type="Pfam" id="PF14228">
    <property type="entry name" value="MOR2-PAG1_mid"/>
    <property type="match status" value="3"/>
</dbReference>
<dbReference type="GO" id="GO:0030427">
    <property type="term" value="C:site of polarized growth"/>
    <property type="evidence" value="ECO:0007669"/>
    <property type="project" value="TreeGrafter"/>
</dbReference>
<dbReference type="GO" id="GO:0000902">
    <property type="term" value="P:cell morphogenesis"/>
    <property type="evidence" value="ECO:0007669"/>
    <property type="project" value="InterPro"/>
</dbReference>
<accession>A0A3N4HNN9</accession>
<feature type="region of interest" description="Disordered" evidence="1">
    <location>
        <begin position="1"/>
        <end position="33"/>
    </location>
</feature>
<dbReference type="STRING" id="1160509.A0A3N4HNN9"/>
<sequence>MAANPATRGEGRGGTERGRTGRNPSGFPPHAHHRQTSIVNGMQHSRSGSYQSDGPVQINLPRIESMHGMAIDIPQIPESPTTTVAATASSFGGTGSTLYNSERSSYGHKANKSVSSHHTGSSSSHHHGGSHSFGAPDTSKSPAEYALHMLFTQFVAKADKIIMSCIPPNHGMETEPFVERICGPGADPAFDKLLNSLGSLMKHKPKPLIDSVMYWRKMKSEAAYRARKELEQASGVSHKPAPLSRRNGDPLAQQMPTATQASLLPLVEASALADRIAIVSIYILCRTLIEIIGQTTLDALTPSMADKLQDIVFTQISNFDPRELMGSPLRLSNWTVCAELLGVMGNINFMKVTDTFFFSLEQHQNSADEDEGKIEYVIRAFGYLQLKLYPERALSESAEFVLSLANFFAKSRGQGIKHAYCEVFTKLLLPIAGVATSELNHPSWTEFISTLYEPLAQMAAKPKHWYTAFPLMATLLCVAPSDVFSQGWIPLIEANVLKLRDKSRSGKVLMLEAMARLIWVFLFRCPAETLNATTTRLDTMIRHLFPPSTPKKKEAPLILGDRTVVDPGIEILRIIGFKHQDLIFRTVIFPLLNSEALSPNAGVTPGLEALSPEKMMIGIKAFLTIMADLETGQAPPFPQAFASAQFRIGTIVDSGGKAPPRPDKSRISTAVDVRKLGDTAKEYLERFSEILGKIISICDNHFGGQAVIDERPFTPVQPRTPVANTFSFSSKEDMPTVAEQKRNFLNLLHVCIQALPRCMPSNIPFPKVVNVLCTGTAHVEREIAEASANALKSIARQQSAQQVIMGFSRFIFTSDERHTTTNEGGMLGLRNIESTLNLYVELLKIWLENVKAKAKTHKHNGSAGSAAGPLSPDENAPKEESSNFDKIYIDELESNGLFFLCNQSRIVRRFAITVLKLITDFDAALDEPDSSRIIHILQQDSLEILDINDDNLPAGERSRLQREMKINKNKGALMDMAGSDDRFEESLWFKVFPRFIKACFEKCPTTVAICREAISVRLMQMYRTTIAPMGEPTAARTGPDGTVRMTLRKPSSAQNKMIEQWKLYLIVACSTMTSMGERVRQQEPRLPQHVRKSSKNQGLLAQAHDRLTNARGLFQLIIPLLEFDNEAIRSSVVVGLGSINIALYKILIETFQSGTVIRWADSARVALTRTATAINTGAPRGRDRSRDRLRAEVTHIFQLTSQFLQEEEIYQDDWIMQHMVDIVIETKTFLTEPDVQNDWEHQSLRRYFCGLVEEVYEGINKSGRTNWLAFEERLEIFTLIEEWCGFGPNATAFKEREDRMIQKIKQSQQRMGQGLPSTSNLEIERRNLRLASLSAMAALCAGPVSHPSEDQPSQFDVDAIFLWIQSIFTSPSASDRYHRIGKKALKSLLIHNQHNAGMLHTAIRACYLLSGVDKTTAKAGQSFFTAVSEVLEEIPESYYGYWKAIALCLFKAGDDLLDVRMRAVNLLRVMEMRLYQVCKAQEFEVSISDKTAAVYKRAQFELSRALSKQNPHESTVIISELTMFFSQVEQKAQRDILTVLLPWLRSVELAVDPEGDPTPNSYMVLANLFEITVRFSSKIHTEVENMWVALATAPYKANVTVILEFIIRQSLERREPNFVEFCKQIVVFLAATQEGSRLVEALIGYLSPDLTAPVTRAKSKTPQQELFPYLADISKVVPEGAPQMVFSYGHLALVLLVDLLVGSVPQMLEELPLLLQNVFVHWDSPIALVQEQAKEMLIHLIHELIIPTKGKNLGDTRRSEIRQFIDTIRQKDPKTCWNYEEQLAPSEGAGMRVPAPMEYIISEVMDIFDPICHGLKESWGKIALRWATNLPVLQLACRSFQVFRCLLTRVDVIMLSDMLRMLAGSIASSTTPNTDSQLYSLEILITLDTIVSELDADIVVQFPQIFWAAVACLNTVHEKEFMEVLRLLDHLLDKWDLSDPAHVEFLWQSFPQEKWEGDFDGIQELLVKGLRSSVTCGRTLDLFDKLMKIPSCPLIGGDDRMLLTVLANMPRFLEALEEEDLPSDIAATAQALSESAAAMGDSDEYKNLSRVMRVFGHGTYNKAKAKLFLTQVANAIRDTFFPLYEAEALIVLVGFLFNSLGWVKIKTMKLLIELVPHIDMRKASFQGIGADVISPLLRLLQTEYCQQALEVLDKTIAISGGPVDKHVVRMSMGSRQVRKEYERTETLFGIPDDSGWSVPMPAINASFTRNNVNAVYQSCQAPGAQGDSPIEQVQFQPEHYTYSMVIDDVETLLSDGMSGHGDLRLDQIHTPTGEIDGFDFGNYGTDVDDGASLDAMLAKLDSLDQFFTEKAKGRPHGDEDDDTTTEKAFNMERPSPSIELETGDIEPHQIYDNRAYAILNRSLGRNPSISSFATSESYADSLTAPLAPYGGGMWTPTALSAPPLPNFNYGSPRGTPGIGMPEHHSDDEPFDMDDHSDGLSGISSPPADLTGIKTIRL</sequence>
<dbReference type="PANTHER" id="PTHR12295">
    <property type="entry name" value="FURRY-RELATED"/>
    <property type="match status" value="1"/>
</dbReference>
<dbReference type="SUPFAM" id="SSF48371">
    <property type="entry name" value="ARM repeat"/>
    <property type="match status" value="2"/>
</dbReference>